<evidence type="ECO:0000259" key="1">
    <source>
        <dbReference type="PROSITE" id="PS50206"/>
    </source>
</evidence>
<dbReference type="PANTHER" id="PTHR43031">
    <property type="entry name" value="FAD-DEPENDENT OXIDOREDUCTASE"/>
    <property type="match status" value="1"/>
</dbReference>
<feature type="domain" description="Rhodanese" evidence="1">
    <location>
        <begin position="22"/>
        <end position="108"/>
    </location>
</feature>
<dbReference type="EMBL" id="BAABGN010000012">
    <property type="protein sequence ID" value="GAA4428320.1"/>
    <property type="molecule type" value="Genomic_DNA"/>
</dbReference>
<organism evidence="2 3">
    <name type="scientific">Georgenia halophila</name>
    <dbReference type="NCBI Taxonomy" id="620889"/>
    <lineage>
        <taxon>Bacteria</taxon>
        <taxon>Bacillati</taxon>
        <taxon>Actinomycetota</taxon>
        <taxon>Actinomycetes</taxon>
        <taxon>Micrococcales</taxon>
        <taxon>Bogoriellaceae</taxon>
        <taxon>Georgenia</taxon>
    </lineage>
</organism>
<proteinExistence type="predicted"/>
<dbReference type="PANTHER" id="PTHR43031:SF1">
    <property type="entry name" value="PYRIDINE NUCLEOTIDE-DISULPHIDE OXIDOREDUCTASE"/>
    <property type="match status" value="1"/>
</dbReference>
<dbReference type="SUPFAM" id="SSF52821">
    <property type="entry name" value="Rhodanese/Cell cycle control phosphatase"/>
    <property type="match status" value="1"/>
</dbReference>
<dbReference type="InterPro" id="IPR050229">
    <property type="entry name" value="GlpE_sulfurtransferase"/>
</dbReference>
<accession>A0ABP8LES1</accession>
<dbReference type="PROSITE" id="PS50206">
    <property type="entry name" value="RHODANESE_3"/>
    <property type="match status" value="1"/>
</dbReference>
<dbReference type="CDD" id="cd00158">
    <property type="entry name" value="RHOD"/>
    <property type="match status" value="1"/>
</dbReference>
<dbReference type="SMART" id="SM00450">
    <property type="entry name" value="RHOD"/>
    <property type="match status" value="1"/>
</dbReference>
<keyword evidence="3" id="KW-1185">Reference proteome</keyword>
<dbReference type="Pfam" id="PF00581">
    <property type="entry name" value="Rhodanese"/>
    <property type="match status" value="1"/>
</dbReference>
<comment type="caution">
    <text evidence="2">The sequence shown here is derived from an EMBL/GenBank/DDBJ whole genome shotgun (WGS) entry which is preliminary data.</text>
</comment>
<reference evidence="3" key="1">
    <citation type="journal article" date="2019" name="Int. J. Syst. Evol. Microbiol.">
        <title>The Global Catalogue of Microorganisms (GCM) 10K type strain sequencing project: providing services to taxonomists for standard genome sequencing and annotation.</title>
        <authorList>
            <consortium name="The Broad Institute Genomics Platform"/>
            <consortium name="The Broad Institute Genome Sequencing Center for Infectious Disease"/>
            <person name="Wu L."/>
            <person name="Ma J."/>
        </authorList>
    </citation>
    <scope>NUCLEOTIDE SEQUENCE [LARGE SCALE GENOMIC DNA]</scope>
    <source>
        <strain evidence="3">JCM 17810</strain>
    </source>
</reference>
<evidence type="ECO:0000313" key="3">
    <source>
        <dbReference type="Proteomes" id="UP001500622"/>
    </source>
</evidence>
<dbReference type="InterPro" id="IPR036873">
    <property type="entry name" value="Rhodanese-like_dom_sf"/>
</dbReference>
<gene>
    <name evidence="2" type="ORF">GCM10023169_29300</name>
</gene>
<dbReference type="Proteomes" id="UP001500622">
    <property type="component" value="Unassembled WGS sequence"/>
</dbReference>
<dbReference type="RefSeq" id="WP_345217017.1">
    <property type="nucleotide sequence ID" value="NZ_BAABGN010000012.1"/>
</dbReference>
<name>A0ABP8LES1_9MICO</name>
<dbReference type="InterPro" id="IPR001763">
    <property type="entry name" value="Rhodanese-like_dom"/>
</dbReference>
<sequence>MALPETPGTPVAVSDLDADNPVPSGYVLLDVREQDEWDAGHAPDAVHIPMGELPARVEELPEEELLVVCRSGGRSSRSADWLNQAGFDAYNINGGMKDWARAGLPVTRDDGGEPEIM</sequence>
<dbReference type="Gene3D" id="3.40.250.10">
    <property type="entry name" value="Rhodanese-like domain"/>
    <property type="match status" value="1"/>
</dbReference>
<protein>
    <submittedName>
        <fullName evidence="2">Rhodanese-like domain-containing protein</fullName>
    </submittedName>
</protein>
<evidence type="ECO:0000313" key="2">
    <source>
        <dbReference type="EMBL" id="GAA4428320.1"/>
    </source>
</evidence>